<dbReference type="InterPro" id="IPR029044">
    <property type="entry name" value="Nucleotide-diphossugar_trans"/>
</dbReference>
<name>A0ABT9PJI7_9ACTO</name>
<gene>
    <name evidence="2" type="ORF">J2S45_001560</name>
</gene>
<organism evidence="2 3">
    <name type="scientific">Trueperella abortisuis</name>
    <dbReference type="NCBI Taxonomy" id="445930"/>
    <lineage>
        <taxon>Bacteria</taxon>
        <taxon>Bacillati</taxon>
        <taxon>Actinomycetota</taxon>
        <taxon>Actinomycetes</taxon>
        <taxon>Actinomycetales</taxon>
        <taxon>Actinomycetaceae</taxon>
        <taxon>Trueperella</taxon>
    </lineage>
</organism>
<dbReference type="EMBL" id="JAUSQL010000001">
    <property type="protein sequence ID" value="MDP9832881.1"/>
    <property type="molecule type" value="Genomic_DNA"/>
</dbReference>
<dbReference type="InterPro" id="IPR055259">
    <property type="entry name" value="YkvP/CgeB_Glyco_trans-like"/>
</dbReference>
<sequence length="645" mass="73401">MSAMKDSVRFMRRAYSHFRQYGMGGVRRYLRGKGVNLPSCSGLFHLVSPRRVSFPEWALPPANRPTHQIVVGVIADEFFRRAFEYEWTAIYLTPERWKEELAENPIDFLFVDSAWQMEHGDKWKYQVLGDSAPRQELKDLVAYCRENGTPTVFWNREDPPHYDDAIATAKLFDWVYTTDSNRLPSYRKDLGHENVGVLPFAAQLAIHNPMVLMDGYRPAKRRDVAFAGAYYGKKYPERQRQMDVLLSAAIQGEDRMEYGLDIFARDMGGGKLYRFPKRFRSRIRGSLTYPQTLSAYRGYRAFINVNSVVDSPTMSSMRLFELPACGTPIVSTPTPATHNFFTSDMVATPETVGDAEFAIRALVSNPELSDRMAYLAQQKIWREHTYTHRVDSILRDLGLGERVYRMPTVTAMVSTNRPHQLRHVIDTLAAQVDVEAQILVGTHGFSARDDVRAYAQDNGMNVMWQELDNTLTLGGCYNMLIERADGDYIAKIDDDDLYGPGYLFDSLIATRYSRADVVGKHAHYMYLTDKNVTVLRFPEWENQFSKFVSGPTIVGTSDIMKAIRFSEMTHGEDSDFLERVSKSGGKIYSAQRYGFAQIRHVKSGGHTWAIEADEVLATGKISHWGVPNETEFPGVFVPKTAAITQ</sequence>
<evidence type="ECO:0000313" key="3">
    <source>
        <dbReference type="Proteomes" id="UP001230145"/>
    </source>
</evidence>
<dbReference type="Pfam" id="PF13524">
    <property type="entry name" value="Glyco_trans_1_2"/>
    <property type="match status" value="1"/>
</dbReference>
<dbReference type="SUPFAM" id="SSF53448">
    <property type="entry name" value="Nucleotide-diphospho-sugar transferases"/>
    <property type="match status" value="1"/>
</dbReference>
<dbReference type="SUPFAM" id="SSF53756">
    <property type="entry name" value="UDP-Glycosyltransferase/glycogen phosphorylase"/>
    <property type="match status" value="1"/>
</dbReference>
<reference evidence="2 3" key="1">
    <citation type="submission" date="2023-07" db="EMBL/GenBank/DDBJ databases">
        <title>Sequencing the genomes of 1000 actinobacteria strains.</title>
        <authorList>
            <person name="Klenk H.-P."/>
        </authorList>
    </citation>
    <scope>NUCLEOTIDE SEQUENCE [LARGE SCALE GENOMIC DNA]</scope>
    <source>
        <strain evidence="2 3">DSM 19515</strain>
    </source>
</reference>
<proteinExistence type="predicted"/>
<dbReference type="CDD" id="cd00761">
    <property type="entry name" value="Glyco_tranf_GTA_type"/>
    <property type="match status" value="1"/>
</dbReference>
<dbReference type="Gene3D" id="3.40.50.2000">
    <property type="entry name" value="Glycogen Phosphorylase B"/>
    <property type="match status" value="1"/>
</dbReference>
<evidence type="ECO:0000259" key="1">
    <source>
        <dbReference type="Pfam" id="PF13524"/>
    </source>
</evidence>
<evidence type="ECO:0000313" key="2">
    <source>
        <dbReference type="EMBL" id="MDP9832881.1"/>
    </source>
</evidence>
<protein>
    <submittedName>
        <fullName evidence="2">Spore maturation protein CgeB</fullName>
    </submittedName>
</protein>
<comment type="caution">
    <text evidence="2">The sequence shown here is derived from an EMBL/GenBank/DDBJ whole genome shotgun (WGS) entry which is preliminary data.</text>
</comment>
<keyword evidence="3" id="KW-1185">Reference proteome</keyword>
<accession>A0ABT9PJI7</accession>
<dbReference type="Gene3D" id="3.90.550.10">
    <property type="entry name" value="Spore Coat Polysaccharide Biosynthesis Protein SpsA, Chain A"/>
    <property type="match status" value="1"/>
</dbReference>
<feature type="domain" description="Spore protein YkvP/CgeB glycosyl transferase-like" evidence="1">
    <location>
        <begin position="270"/>
        <end position="394"/>
    </location>
</feature>
<dbReference type="Proteomes" id="UP001230145">
    <property type="component" value="Unassembled WGS sequence"/>
</dbReference>
<dbReference type="RefSeq" id="WP_307635036.1">
    <property type="nucleotide sequence ID" value="NZ_JAUSQL010000001.1"/>
</dbReference>